<feature type="binding site" evidence="6">
    <location>
        <position position="421"/>
    </location>
    <ligand>
        <name>Fe cation</name>
        <dbReference type="ChEBI" id="CHEBI:24875"/>
    </ligand>
</feature>
<sequence length="436" mass="49308">MHTVDLSLTKEITKVEGAATLDVKIKKGKVEYCRFGITEYKRFYTQAMRGKPYRGLPALLARICGTCSNAHLLCSIEACEHALGIKPTEQSMIMKHLTMYGLNIRDHALHLYLFSLPDMYGKDSFLSFDENDPEQHQILHDAFDIKAAGNYLSIIIAGRSVHAVNPSIGGFLKVPTDDEVQEAIHKLEHIRPAVLRTVERFENCKFKFDRKTHFMALINNPFSFLDGEIASDLTHERIQEKNFRNHLEHKVISYSQASGYEFKEEPYMVGAMARLNLAKNSLHPKTKASLKSTLEKFPSTNIFHNNLAQAIEILHCLDQSIEYLQNTKFQKEALAQPAKKSGIGIGVVEAPRGTLYHKVEIGEDGLVVKGEIVVPTGQNQINIEQDMARRLEELIPDNPDEETIQLELEKIIRAYDPCMSCASHFLKVKLHGLHLS</sequence>
<name>A0A2H0YQ86_9BACT</name>
<comment type="caution">
    <text evidence="7">The sequence shown here is derived from an EMBL/GenBank/DDBJ whole genome shotgun (WGS) entry which is preliminary data.</text>
</comment>
<evidence type="ECO:0000256" key="4">
    <source>
        <dbReference type="ARBA" id="ARBA00022723"/>
    </source>
</evidence>
<evidence type="ECO:0000256" key="2">
    <source>
        <dbReference type="ARBA" id="ARBA00009292"/>
    </source>
</evidence>
<evidence type="ECO:0000313" key="7">
    <source>
        <dbReference type="EMBL" id="PIS40638.1"/>
    </source>
</evidence>
<dbReference type="Gene3D" id="1.10.645.10">
    <property type="entry name" value="Cytochrome-c3 Hydrogenase, chain B"/>
    <property type="match status" value="1"/>
</dbReference>
<dbReference type="GO" id="GO:0016151">
    <property type="term" value="F:nickel cation binding"/>
    <property type="evidence" value="ECO:0007669"/>
    <property type="project" value="InterPro"/>
</dbReference>
<dbReference type="PANTHER" id="PTHR43600:SF2">
    <property type="entry name" value="F420-NON-REDUCING HYDROGENASE VHU SUBUNIT A"/>
    <property type="match status" value="1"/>
</dbReference>
<dbReference type="EMBL" id="PEXW01000052">
    <property type="protein sequence ID" value="PIS40638.1"/>
    <property type="molecule type" value="Genomic_DNA"/>
</dbReference>
<protein>
    <recommendedName>
        <fullName evidence="9">Ni/Fe hydrogenase subunit alpha</fullName>
    </recommendedName>
</protein>
<gene>
    <name evidence="7" type="ORF">COT26_02285</name>
</gene>
<organism evidence="7 8">
    <name type="scientific">Candidatus Kerfeldbacteria bacterium CG08_land_8_20_14_0_20_43_14</name>
    <dbReference type="NCBI Taxonomy" id="2014246"/>
    <lineage>
        <taxon>Bacteria</taxon>
        <taxon>Candidatus Kerfeldiibacteriota</taxon>
    </lineage>
</organism>
<dbReference type="GO" id="GO:0008901">
    <property type="term" value="F:ferredoxin hydrogenase activity"/>
    <property type="evidence" value="ECO:0007669"/>
    <property type="project" value="InterPro"/>
</dbReference>
<keyword evidence="4 6" id="KW-0479">Metal-binding</keyword>
<dbReference type="SUPFAM" id="SSF56762">
    <property type="entry name" value="HydB/Nqo4-like"/>
    <property type="match status" value="1"/>
</dbReference>
<dbReference type="AlphaFoldDB" id="A0A2H0YQ86"/>
<keyword evidence="6" id="KW-0408">Iron</keyword>
<proteinExistence type="inferred from homology"/>
<dbReference type="InterPro" id="IPR001501">
    <property type="entry name" value="Ni-dep_hyd_lsu"/>
</dbReference>
<feature type="binding site" evidence="6">
    <location>
        <position position="67"/>
    </location>
    <ligand>
        <name>Ni(2+)</name>
        <dbReference type="ChEBI" id="CHEBI:49786"/>
    </ligand>
</feature>
<comment type="cofactor">
    <cofactor evidence="6">
        <name>Fe cation</name>
        <dbReference type="ChEBI" id="CHEBI:24875"/>
    </cofactor>
</comment>
<comment type="cofactor">
    <cofactor evidence="1 6">
        <name>Ni(2+)</name>
        <dbReference type="ChEBI" id="CHEBI:49786"/>
    </cofactor>
</comment>
<reference evidence="8" key="1">
    <citation type="submission" date="2017-09" db="EMBL/GenBank/DDBJ databases">
        <title>Depth-based differentiation of microbial function through sediment-hosted aquifers and enrichment of novel symbionts in the deep terrestrial subsurface.</title>
        <authorList>
            <person name="Probst A.J."/>
            <person name="Ladd B."/>
            <person name="Jarett J.K."/>
            <person name="Geller-Mcgrath D.E."/>
            <person name="Sieber C.M.K."/>
            <person name="Emerson J.B."/>
            <person name="Anantharaman K."/>
            <person name="Thomas B.C."/>
            <person name="Malmstrom R."/>
            <person name="Stieglmeier M."/>
            <person name="Klingl A."/>
            <person name="Woyke T."/>
            <person name="Ryan C.M."/>
            <person name="Banfield J.F."/>
        </authorList>
    </citation>
    <scope>NUCLEOTIDE SEQUENCE [LARGE SCALE GENOMIC DNA]</scope>
</reference>
<evidence type="ECO:0000256" key="3">
    <source>
        <dbReference type="ARBA" id="ARBA00022596"/>
    </source>
</evidence>
<keyword evidence="5" id="KW-0560">Oxidoreductase</keyword>
<dbReference type="PANTHER" id="PTHR43600">
    <property type="entry name" value="COENZYME F420 HYDROGENASE, SUBUNIT ALPHA"/>
    <property type="match status" value="1"/>
</dbReference>
<accession>A0A2H0YQ86</accession>
<dbReference type="PROSITE" id="PS00508">
    <property type="entry name" value="NI_HGENASE_L_2"/>
    <property type="match status" value="1"/>
</dbReference>
<dbReference type="Proteomes" id="UP000236845">
    <property type="component" value="Unassembled WGS sequence"/>
</dbReference>
<feature type="binding site" evidence="6">
    <location>
        <position position="64"/>
    </location>
    <ligand>
        <name>Ni(2+)</name>
        <dbReference type="ChEBI" id="CHEBI:49786"/>
    </ligand>
</feature>
<evidence type="ECO:0000256" key="6">
    <source>
        <dbReference type="PIRSR" id="PIRSR601501-1"/>
    </source>
</evidence>
<feature type="binding site" evidence="6">
    <location>
        <position position="67"/>
    </location>
    <ligand>
        <name>Fe cation</name>
        <dbReference type="ChEBI" id="CHEBI:24875"/>
    </ligand>
</feature>
<evidence type="ECO:0000256" key="5">
    <source>
        <dbReference type="ARBA" id="ARBA00023002"/>
    </source>
</evidence>
<evidence type="ECO:0008006" key="9">
    <source>
        <dbReference type="Google" id="ProtNLM"/>
    </source>
</evidence>
<evidence type="ECO:0000256" key="1">
    <source>
        <dbReference type="ARBA" id="ARBA00001967"/>
    </source>
</evidence>
<dbReference type="Pfam" id="PF00374">
    <property type="entry name" value="NiFeSe_Hases"/>
    <property type="match status" value="2"/>
</dbReference>
<feature type="binding site" evidence="6">
    <location>
        <position position="372"/>
    </location>
    <ligand>
        <name>Mg(2+)</name>
        <dbReference type="ChEBI" id="CHEBI:18420"/>
    </ligand>
</feature>
<comment type="similarity">
    <text evidence="2">Belongs to the [NiFe]/[NiFeSe] hydrogenase large subunit family.</text>
</comment>
<feature type="binding site" evidence="6">
    <location>
        <position position="418"/>
    </location>
    <ligand>
        <name>Ni(2+)</name>
        <dbReference type="ChEBI" id="CHEBI:49786"/>
    </ligand>
</feature>
<keyword evidence="6" id="KW-0460">Magnesium</keyword>
<dbReference type="InterPro" id="IPR018194">
    <property type="entry name" value="Ni-dep_hyd_lsu_Ni_BS"/>
</dbReference>
<evidence type="ECO:0000313" key="8">
    <source>
        <dbReference type="Proteomes" id="UP000236845"/>
    </source>
</evidence>
<feature type="binding site" evidence="6">
    <location>
        <position position="424"/>
    </location>
    <ligand>
        <name>Mg(2+)</name>
        <dbReference type="ChEBI" id="CHEBI:18420"/>
    </ligand>
</feature>
<dbReference type="InterPro" id="IPR029014">
    <property type="entry name" value="NiFe-Hase_large"/>
</dbReference>
<keyword evidence="3 6" id="KW-0533">Nickel</keyword>